<dbReference type="Pfam" id="PF03720">
    <property type="entry name" value="UDPG_MGDP_dh_C"/>
    <property type="match status" value="1"/>
</dbReference>
<evidence type="ECO:0000259" key="5">
    <source>
        <dbReference type="SMART" id="SM00984"/>
    </source>
</evidence>
<evidence type="ECO:0000313" key="6">
    <source>
        <dbReference type="EMBL" id="AFU70043.1"/>
    </source>
</evidence>
<dbReference type="InterPro" id="IPR014027">
    <property type="entry name" value="UDP-Glc/GDP-Man_DH_C"/>
</dbReference>
<dbReference type="RefSeq" id="WP_015025590.1">
    <property type="nucleotide sequence ID" value="NC_018721.1"/>
</dbReference>
<evidence type="ECO:0000256" key="3">
    <source>
        <dbReference type="ARBA" id="ARBA00023027"/>
    </source>
</evidence>
<dbReference type="InterPro" id="IPR036291">
    <property type="entry name" value="NAD(P)-bd_dom_sf"/>
</dbReference>
<organism evidence="6 7">
    <name type="scientific">Psychroflexus torquis (strain ATCC 700755 / CIP 106069 / ACAM 623)</name>
    <dbReference type="NCBI Taxonomy" id="313595"/>
    <lineage>
        <taxon>Bacteria</taxon>
        <taxon>Pseudomonadati</taxon>
        <taxon>Bacteroidota</taxon>
        <taxon>Flavobacteriia</taxon>
        <taxon>Flavobacteriales</taxon>
        <taxon>Flavobacteriaceae</taxon>
        <taxon>Psychroflexus</taxon>
    </lineage>
</organism>
<dbReference type="GO" id="GO:0000271">
    <property type="term" value="P:polysaccharide biosynthetic process"/>
    <property type="evidence" value="ECO:0007669"/>
    <property type="project" value="InterPro"/>
</dbReference>
<dbReference type="InterPro" id="IPR001732">
    <property type="entry name" value="UDP-Glc/GDP-Man_DH_N"/>
</dbReference>
<dbReference type="SUPFAM" id="SSF51735">
    <property type="entry name" value="NAD(P)-binding Rossmann-fold domains"/>
    <property type="match status" value="1"/>
</dbReference>
<evidence type="ECO:0000256" key="4">
    <source>
        <dbReference type="PIRNR" id="PIRNR000124"/>
    </source>
</evidence>
<dbReference type="AlphaFoldDB" id="K4IJR3"/>
<dbReference type="InterPro" id="IPR017476">
    <property type="entry name" value="UDP-Glc/GDP-Man"/>
</dbReference>
<sequence length="426" mass="47108">MSYPKIAIIGLGYVGLPLAVAFAKKYPVVGFDINQSRVDELNSGTDHTLEVSDKDLKEALTNNDSPVMKLSTESNDMKEATIFIVTVPTPTDKNRQPVLTPLIKASETIGGILKDGDIVIYESTVYPGVTEEVCVPVLEQFSGKTFNKDFFAGYSPERINPGDKEHTITTILKVTSGSTPEIAKRVDDLYASIITAGTHLATSIKVAEAAKVIENSQRDINIAFVNELSKIFRLLDIDTNDVLEAAATKWNFIKFSPGLVGGHCIGVDPYYLAQKALEVGYNPEIILSGRRINDGMGKYVASEVIKLMLNKETKIKNGKALVLGVTFKENCPDTRNTKAIDVIEELKKYNMDVDVCDPWADKQEVKTLFDIDLLRCEDLKLTYDTIILAVSHNEFLNLDFEALKNENAVIFDVKSFLPTDKIDGRL</sequence>
<dbReference type="GO" id="GO:0016628">
    <property type="term" value="F:oxidoreductase activity, acting on the CH-CH group of donors, NAD or NADP as acceptor"/>
    <property type="evidence" value="ECO:0007669"/>
    <property type="project" value="InterPro"/>
</dbReference>
<dbReference type="NCBIfam" id="TIGR03026">
    <property type="entry name" value="NDP-sugDHase"/>
    <property type="match status" value="1"/>
</dbReference>
<name>K4IJR3_PSYTT</name>
<evidence type="ECO:0000256" key="1">
    <source>
        <dbReference type="ARBA" id="ARBA00006601"/>
    </source>
</evidence>
<dbReference type="Gene3D" id="3.40.50.720">
    <property type="entry name" value="NAD(P)-binding Rossmann-like Domain"/>
    <property type="match status" value="2"/>
</dbReference>
<accession>K4IJR3</accession>
<dbReference type="GO" id="GO:0016616">
    <property type="term" value="F:oxidoreductase activity, acting on the CH-OH group of donors, NAD or NADP as acceptor"/>
    <property type="evidence" value="ECO:0007669"/>
    <property type="project" value="InterPro"/>
</dbReference>
<keyword evidence="2" id="KW-0560">Oxidoreductase</keyword>
<dbReference type="eggNOG" id="COG0677">
    <property type="taxonomic scope" value="Bacteria"/>
</dbReference>
<dbReference type="InterPro" id="IPR008927">
    <property type="entry name" value="6-PGluconate_DH-like_C_sf"/>
</dbReference>
<dbReference type="SUPFAM" id="SSF48179">
    <property type="entry name" value="6-phosphogluconate dehydrogenase C-terminal domain-like"/>
    <property type="match status" value="1"/>
</dbReference>
<feature type="domain" description="UDP-glucose/GDP-mannose dehydrogenase C-terminal" evidence="5">
    <location>
        <begin position="321"/>
        <end position="419"/>
    </location>
</feature>
<dbReference type="OrthoDB" id="9803238at2"/>
<dbReference type="Pfam" id="PF03721">
    <property type="entry name" value="UDPG_MGDP_dh_N"/>
    <property type="match status" value="1"/>
</dbReference>
<keyword evidence="7" id="KW-1185">Reference proteome</keyword>
<dbReference type="InterPro" id="IPR028359">
    <property type="entry name" value="UDP_ManNAc/GlcNAc_DH"/>
</dbReference>
<reference evidence="6" key="1">
    <citation type="submission" date="2006-03" db="EMBL/GenBank/DDBJ databases">
        <authorList>
            <person name="Bowman J."/>
            <person name="Ferriera S."/>
            <person name="Johnson J."/>
            <person name="Kravitz S."/>
            <person name="Halpern A."/>
            <person name="Remington K."/>
            <person name="Beeson K."/>
            <person name="Tran B."/>
            <person name="Rogers Y.-H."/>
            <person name="Friedman R."/>
            <person name="Venter J.C."/>
        </authorList>
    </citation>
    <scope>NUCLEOTIDE SEQUENCE [LARGE SCALE GENOMIC DNA]</scope>
    <source>
        <strain evidence="6">ATCC 700755</strain>
    </source>
</reference>
<keyword evidence="3" id="KW-0520">NAD</keyword>
<dbReference type="PIRSF" id="PIRSF500136">
    <property type="entry name" value="UDP_ManNAc_DH"/>
    <property type="match status" value="1"/>
</dbReference>
<dbReference type="PANTHER" id="PTHR43491:SF2">
    <property type="entry name" value="UDP-N-ACETYL-D-MANNOSAMINE DEHYDROGENASE"/>
    <property type="match status" value="1"/>
</dbReference>
<dbReference type="SUPFAM" id="SSF52413">
    <property type="entry name" value="UDP-glucose/GDP-mannose dehydrogenase C-terminal domain"/>
    <property type="match status" value="1"/>
</dbReference>
<evidence type="ECO:0000313" key="7">
    <source>
        <dbReference type="Proteomes" id="UP000008514"/>
    </source>
</evidence>
<dbReference type="InterPro" id="IPR014026">
    <property type="entry name" value="UDP-Glc/GDP-Man_DH_dimer"/>
</dbReference>
<dbReference type="PIRSF" id="PIRSF000124">
    <property type="entry name" value="UDPglc_GDPman_dh"/>
    <property type="match status" value="1"/>
</dbReference>
<dbReference type="KEGG" id="ptq:P700755_003407"/>
<dbReference type="SMART" id="SM00984">
    <property type="entry name" value="UDPG_MGDP_dh_C"/>
    <property type="match status" value="1"/>
</dbReference>
<gene>
    <name evidence="6" type="ordered locus">P700755_003407</name>
</gene>
<dbReference type="GO" id="GO:0051287">
    <property type="term" value="F:NAD binding"/>
    <property type="evidence" value="ECO:0007669"/>
    <property type="project" value="InterPro"/>
</dbReference>
<dbReference type="InterPro" id="IPR036220">
    <property type="entry name" value="UDP-Glc/GDP-Man_DH_C_sf"/>
</dbReference>
<dbReference type="PANTHER" id="PTHR43491">
    <property type="entry name" value="UDP-N-ACETYL-D-MANNOSAMINE DEHYDROGENASE"/>
    <property type="match status" value="1"/>
</dbReference>
<dbReference type="EMBL" id="CP003879">
    <property type="protein sequence ID" value="AFU70043.1"/>
    <property type="molecule type" value="Genomic_DNA"/>
</dbReference>
<proteinExistence type="inferred from homology"/>
<reference evidence="6" key="2">
    <citation type="submission" date="2012-09" db="EMBL/GenBank/DDBJ databases">
        <title>The complete sequence of Psychroflexus torquis an extreme psychrophile from sea-ice that is stimulated by light.</title>
        <authorList>
            <person name="Feng S."/>
            <person name="Powell S.M."/>
            <person name="Bowman J.P."/>
        </authorList>
    </citation>
    <scope>NUCLEOTIDE SEQUENCE [LARGE SCALE GENOMIC DNA]</scope>
    <source>
        <strain evidence="6">ATCC 700755</strain>
    </source>
</reference>
<protein>
    <submittedName>
        <fullName evidence="6">UDP-N-acetyl-D-galactosamine dehydrogenase, putative</fullName>
    </submittedName>
</protein>
<dbReference type="Pfam" id="PF00984">
    <property type="entry name" value="UDPG_MGDP_dh"/>
    <property type="match status" value="1"/>
</dbReference>
<dbReference type="Proteomes" id="UP000008514">
    <property type="component" value="Chromosome"/>
</dbReference>
<dbReference type="STRING" id="313595.P700755_003407"/>
<dbReference type="HOGENOM" id="CLU_023810_3_1_10"/>
<evidence type="ECO:0000256" key="2">
    <source>
        <dbReference type="ARBA" id="ARBA00023002"/>
    </source>
</evidence>
<comment type="similarity">
    <text evidence="1 4">Belongs to the UDP-glucose/GDP-mannose dehydrogenase family.</text>
</comment>